<evidence type="ECO:0000256" key="1">
    <source>
        <dbReference type="ARBA" id="ARBA00004123"/>
    </source>
</evidence>
<keyword evidence="8 9" id="KW-0539">Nucleus</keyword>
<dbReference type="PANTHER" id="PTHR10763:SF23">
    <property type="entry name" value="ORIGIN RECOGNITION COMPLEX SUBUNIT 1"/>
    <property type="match status" value="1"/>
</dbReference>
<keyword evidence="7 9" id="KW-0238">DNA-binding</keyword>
<keyword evidence="4" id="KW-0479">Metal-binding</keyword>
<keyword evidence="6 9" id="KW-0067">ATP-binding</keyword>
<evidence type="ECO:0000256" key="6">
    <source>
        <dbReference type="ARBA" id="ARBA00022840"/>
    </source>
</evidence>
<dbReference type="GeneID" id="107227569"/>
<evidence type="ECO:0000256" key="10">
    <source>
        <dbReference type="SAM" id="MobiDB-lite"/>
    </source>
</evidence>
<dbReference type="InterPro" id="IPR015163">
    <property type="entry name" value="Cdc6_C"/>
</dbReference>
<sequence>MNENTQLETPKSARRNLSQCLENGNGCDARKDLLLKKMAEKREDASLRIKLCRSSERSNYRIDSDSDGSVNNKTRIRNIPCTPKSILKISSRRPNTPSVHFDNHPEINEYSPISNLTEKLTRVEIKLERVEIKNIRKLNSKYSDGWTVDSPPRKTAGTISKGHKTVHCDEDDDDNILVKNSPSNKTAYPRSTDDNKVIRVSTRSNETPTKRSHKSSHSSENNDDPDFARVTPRRRTKSLKYLDHYVKDSPSTKKTKSPSKRICKNINYNEETNNDDTNLNEEMNRTMDKMEWSDSEVVESNEENYPNGTLRKTTCSKYLIIEDNNKSRNVANDHGILTDKQKALKLVSKENNDKTSIATIKNEDLALTRTPRRSRRTLSTQDDVSTPNRRNGKLDYKEIEPNRPRRSVTAPKLQTPSKSVKTGLLTPSMQQRNICISQPSTPLQEARARLHVSAIPKSLPCREEEFNNIYTFLEGKLTDNSGGCLYISGVPGAGKTATVNEVIRCLKKSVSKNKLDRFEFIAINGMKLTEPRQAYVEILKQLTGKKATWEQAHELLDKRFTRAAPRRLMTLLLIDELDILCNKRQDVVYNLLDWPAKSTAQLVVITIANTMDLPERVLMGRVTSRLGLTRLTFQPYTHKQLQEIVVTRLNDSNAFKSEAIQLVARKVAAVSGDARRALDICRRATELAEVNGSDIVSIQDVNEALTEMIASPKVQAIRHCSEMEQMFLQSVCAEVGRTGVEEVIFKNIYNQLISLCSLEGLKVPTVTEAITICTRLGASRLLICEHSRADIHQRVLLNISSDDVHFAMRITDV</sequence>
<evidence type="ECO:0000256" key="2">
    <source>
        <dbReference type="ARBA" id="ARBA00008398"/>
    </source>
</evidence>
<dbReference type="InterPro" id="IPR003593">
    <property type="entry name" value="AAA+_ATPase"/>
</dbReference>
<dbReference type="Proteomes" id="UP000829291">
    <property type="component" value="Chromosome 3"/>
</dbReference>
<keyword evidence="13" id="KW-1185">Reference proteome</keyword>
<feature type="domain" description="Cdc6 C-terminal" evidence="12">
    <location>
        <begin position="728"/>
        <end position="808"/>
    </location>
</feature>
<evidence type="ECO:0000256" key="8">
    <source>
        <dbReference type="ARBA" id="ARBA00023242"/>
    </source>
</evidence>
<dbReference type="InterPro" id="IPR055237">
    <property type="entry name" value="Cdc6_lid"/>
</dbReference>
<dbReference type="CDD" id="cd08768">
    <property type="entry name" value="Cdc6_C"/>
    <property type="match status" value="1"/>
</dbReference>
<dbReference type="InterPro" id="IPR003959">
    <property type="entry name" value="ATPase_AAA_core"/>
</dbReference>
<comment type="similarity">
    <text evidence="2 9">Belongs to the ORC1 family.</text>
</comment>
<feature type="region of interest" description="Disordered" evidence="10">
    <location>
        <begin position="369"/>
        <end position="420"/>
    </location>
</feature>
<dbReference type="PANTHER" id="PTHR10763">
    <property type="entry name" value="CELL DIVISION CONTROL PROTEIN 6-RELATED"/>
    <property type="match status" value="1"/>
</dbReference>
<evidence type="ECO:0000256" key="4">
    <source>
        <dbReference type="ARBA" id="ARBA00022723"/>
    </source>
</evidence>
<proteinExistence type="inferred from homology"/>
<evidence type="ECO:0000259" key="11">
    <source>
        <dbReference type="SMART" id="SM00382"/>
    </source>
</evidence>
<feature type="region of interest" description="Disordered" evidence="10">
    <location>
        <begin position="142"/>
        <end position="242"/>
    </location>
</feature>
<reference evidence="14" key="1">
    <citation type="submission" date="2025-08" db="UniProtKB">
        <authorList>
            <consortium name="RefSeq"/>
        </authorList>
    </citation>
    <scope>IDENTIFICATION</scope>
    <source>
        <tissue evidence="14">Thorax and Abdomen</tissue>
    </source>
</reference>
<evidence type="ECO:0000259" key="12">
    <source>
        <dbReference type="SMART" id="SM01074"/>
    </source>
</evidence>
<organism evidence="13 14">
    <name type="scientific">Neodiprion lecontei</name>
    <name type="common">Redheaded pine sawfly</name>
    <dbReference type="NCBI Taxonomy" id="441921"/>
    <lineage>
        <taxon>Eukaryota</taxon>
        <taxon>Metazoa</taxon>
        <taxon>Ecdysozoa</taxon>
        <taxon>Arthropoda</taxon>
        <taxon>Hexapoda</taxon>
        <taxon>Insecta</taxon>
        <taxon>Pterygota</taxon>
        <taxon>Neoptera</taxon>
        <taxon>Endopterygota</taxon>
        <taxon>Hymenoptera</taxon>
        <taxon>Tenthredinoidea</taxon>
        <taxon>Diprionidae</taxon>
        <taxon>Diprioninae</taxon>
        <taxon>Neodiprion</taxon>
    </lineage>
</organism>
<gene>
    <name evidence="14" type="primary">LOC107227569</name>
</gene>
<protein>
    <recommendedName>
        <fullName evidence="9">Origin recognition complex subunit 1</fullName>
    </recommendedName>
</protein>
<dbReference type="SUPFAM" id="SSF52540">
    <property type="entry name" value="P-loop containing nucleoside triphosphate hydrolases"/>
    <property type="match status" value="1"/>
</dbReference>
<dbReference type="InterPro" id="IPR027417">
    <property type="entry name" value="P-loop_NTPase"/>
</dbReference>
<dbReference type="SMART" id="SM00382">
    <property type="entry name" value="AAA"/>
    <property type="match status" value="1"/>
</dbReference>
<dbReference type="Pfam" id="PF22703">
    <property type="entry name" value="Cdc6_lid"/>
    <property type="match status" value="1"/>
</dbReference>
<keyword evidence="5 9" id="KW-0547">Nucleotide-binding</keyword>
<comment type="function">
    <text evidence="9">Component of the origin recognition complex (ORC) that binds origins of replication. DNA-binding is ATP-dependent, however specific DNA sequences that define origins of replication have not been identified so far. ORC is required to assemble the pre-replication complex necessary to initiate DNA replication.</text>
</comment>
<dbReference type="Pfam" id="PF09079">
    <property type="entry name" value="WHD_Cdc6"/>
    <property type="match status" value="1"/>
</dbReference>
<evidence type="ECO:0000256" key="5">
    <source>
        <dbReference type="ARBA" id="ARBA00022741"/>
    </source>
</evidence>
<evidence type="ECO:0000313" key="13">
    <source>
        <dbReference type="Proteomes" id="UP000829291"/>
    </source>
</evidence>
<dbReference type="Gene3D" id="3.40.50.300">
    <property type="entry name" value="P-loop containing nucleotide triphosphate hydrolases"/>
    <property type="match status" value="1"/>
</dbReference>
<feature type="domain" description="AAA+ ATPase" evidence="11">
    <location>
        <begin position="481"/>
        <end position="632"/>
    </location>
</feature>
<evidence type="ECO:0000256" key="9">
    <source>
        <dbReference type="RuleBase" id="RU365058"/>
    </source>
</evidence>
<evidence type="ECO:0000313" key="14">
    <source>
        <dbReference type="RefSeq" id="XP_046590361.1"/>
    </source>
</evidence>
<accession>A0ABM3FQR0</accession>
<name>A0ABM3FQR0_NEOLC</name>
<dbReference type="InterPro" id="IPR050311">
    <property type="entry name" value="ORC1/CDC6"/>
</dbReference>
<evidence type="ECO:0000256" key="7">
    <source>
        <dbReference type="ARBA" id="ARBA00023125"/>
    </source>
</evidence>
<dbReference type="Gene3D" id="1.10.8.60">
    <property type="match status" value="1"/>
</dbReference>
<evidence type="ECO:0000256" key="3">
    <source>
        <dbReference type="ARBA" id="ARBA00022705"/>
    </source>
</evidence>
<dbReference type="SMART" id="SM01074">
    <property type="entry name" value="Cdc6_C"/>
    <property type="match status" value="1"/>
</dbReference>
<comment type="subunit">
    <text evidence="9">ORC is composed of six subunits.</text>
</comment>
<feature type="compositionally biased region" description="Basic and acidic residues" evidence="10">
    <location>
        <begin position="392"/>
        <end position="403"/>
    </location>
</feature>
<dbReference type="RefSeq" id="XP_046590361.1">
    <property type="nucleotide sequence ID" value="XM_046734405.1"/>
</dbReference>
<keyword evidence="3 9" id="KW-0235">DNA replication</keyword>
<comment type="subcellular location">
    <subcellularLocation>
        <location evidence="1 9">Nucleus</location>
    </subcellularLocation>
</comment>
<dbReference type="Pfam" id="PF00004">
    <property type="entry name" value="AAA"/>
    <property type="match status" value="1"/>
</dbReference>